<gene>
    <name evidence="1" type="ORF">AVEN_243956_1</name>
</gene>
<name>A0A4Y2V011_ARAVE</name>
<accession>A0A4Y2V011</accession>
<evidence type="ECO:0000313" key="1">
    <source>
        <dbReference type="EMBL" id="GBO18028.1"/>
    </source>
</evidence>
<dbReference type="EMBL" id="BGPR01041699">
    <property type="protein sequence ID" value="GBO18028.1"/>
    <property type="molecule type" value="Genomic_DNA"/>
</dbReference>
<comment type="caution">
    <text evidence="1">The sequence shown here is derived from an EMBL/GenBank/DDBJ whole genome shotgun (WGS) entry which is preliminary data.</text>
</comment>
<dbReference type="Proteomes" id="UP000499080">
    <property type="component" value="Unassembled WGS sequence"/>
</dbReference>
<feature type="non-terminal residue" evidence="1">
    <location>
        <position position="9"/>
    </location>
</feature>
<sequence length="9" mass="878">MADSAGNGR</sequence>
<evidence type="ECO:0000313" key="2">
    <source>
        <dbReference type="Proteomes" id="UP000499080"/>
    </source>
</evidence>
<organism evidence="1 2">
    <name type="scientific">Araneus ventricosus</name>
    <name type="common">Orbweaver spider</name>
    <name type="synonym">Epeira ventricosa</name>
    <dbReference type="NCBI Taxonomy" id="182803"/>
    <lineage>
        <taxon>Eukaryota</taxon>
        <taxon>Metazoa</taxon>
        <taxon>Ecdysozoa</taxon>
        <taxon>Arthropoda</taxon>
        <taxon>Chelicerata</taxon>
        <taxon>Arachnida</taxon>
        <taxon>Araneae</taxon>
        <taxon>Araneomorphae</taxon>
        <taxon>Entelegynae</taxon>
        <taxon>Araneoidea</taxon>
        <taxon>Araneidae</taxon>
        <taxon>Araneus</taxon>
    </lineage>
</organism>
<keyword evidence="2" id="KW-1185">Reference proteome</keyword>
<reference evidence="1 2" key="1">
    <citation type="journal article" date="2019" name="Sci. Rep.">
        <title>Orb-weaving spider Araneus ventricosus genome elucidates the spidroin gene catalogue.</title>
        <authorList>
            <person name="Kono N."/>
            <person name="Nakamura H."/>
            <person name="Ohtoshi R."/>
            <person name="Moran D.A.P."/>
            <person name="Shinohara A."/>
            <person name="Yoshida Y."/>
            <person name="Fujiwara M."/>
            <person name="Mori M."/>
            <person name="Tomita M."/>
            <person name="Arakawa K."/>
        </authorList>
    </citation>
    <scope>NUCLEOTIDE SEQUENCE [LARGE SCALE GENOMIC DNA]</scope>
</reference>
<proteinExistence type="predicted"/>
<protein>
    <submittedName>
        <fullName evidence="1">Uncharacterized protein</fullName>
    </submittedName>
</protein>